<sequence length="65" mass="7825">MLPIPRRPIRSKRPSTMQMPKHYRSCYPFQIIYLHSLRTTSARTMSIKDRLPRIQSMQAFHLRPT</sequence>
<keyword evidence="2" id="KW-1185">Reference proteome</keyword>
<dbReference type="AlphaFoldDB" id="A0A6G1J381"/>
<evidence type="ECO:0000313" key="2">
    <source>
        <dbReference type="Proteomes" id="UP000799291"/>
    </source>
</evidence>
<dbReference type="EMBL" id="MU005581">
    <property type="protein sequence ID" value="KAF2684599.1"/>
    <property type="molecule type" value="Genomic_DNA"/>
</dbReference>
<organism evidence="1 2">
    <name type="scientific">Lentithecium fluviatile CBS 122367</name>
    <dbReference type="NCBI Taxonomy" id="1168545"/>
    <lineage>
        <taxon>Eukaryota</taxon>
        <taxon>Fungi</taxon>
        <taxon>Dikarya</taxon>
        <taxon>Ascomycota</taxon>
        <taxon>Pezizomycotina</taxon>
        <taxon>Dothideomycetes</taxon>
        <taxon>Pleosporomycetidae</taxon>
        <taxon>Pleosporales</taxon>
        <taxon>Massarineae</taxon>
        <taxon>Lentitheciaceae</taxon>
        <taxon>Lentithecium</taxon>
    </lineage>
</organism>
<protein>
    <submittedName>
        <fullName evidence="1">Uncharacterized protein</fullName>
    </submittedName>
</protein>
<evidence type="ECO:0000313" key="1">
    <source>
        <dbReference type="EMBL" id="KAF2684599.1"/>
    </source>
</evidence>
<proteinExistence type="predicted"/>
<gene>
    <name evidence="1" type="ORF">K458DRAFT_34033</name>
</gene>
<dbReference type="Proteomes" id="UP000799291">
    <property type="component" value="Unassembled WGS sequence"/>
</dbReference>
<name>A0A6G1J381_9PLEO</name>
<reference evidence="1" key="1">
    <citation type="journal article" date="2020" name="Stud. Mycol.">
        <title>101 Dothideomycetes genomes: a test case for predicting lifestyles and emergence of pathogens.</title>
        <authorList>
            <person name="Haridas S."/>
            <person name="Albert R."/>
            <person name="Binder M."/>
            <person name="Bloem J."/>
            <person name="Labutti K."/>
            <person name="Salamov A."/>
            <person name="Andreopoulos B."/>
            <person name="Baker S."/>
            <person name="Barry K."/>
            <person name="Bills G."/>
            <person name="Bluhm B."/>
            <person name="Cannon C."/>
            <person name="Castanera R."/>
            <person name="Culley D."/>
            <person name="Daum C."/>
            <person name="Ezra D."/>
            <person name="Gonzalez J."/>
            <person name="Henrissat B."/>
            <person name="Kuo A."/>
            <person name="Liang C."/>
            <person name="Lipzen A."/>
            <person name="Lutzoni F."/>
            <person name="Magnuson J."/>
            <person name="Mondo S."/>
            <person name="Nolan M."/>
            <person name="Ohm R."/>
            <person name="Pangilinan J."/>
            <person name="Park H.-J."/>
            <person name="Ramirez L."/>
            <person name="Alfaro M."/>
            <person name="Sun H."/>
            <person name="Tritt A."/>
            <person name="Yoshinaga Y."/>
            <person name="Zwiers L.-H."/>
            <person name="Turgeon B."/>
            <person name="Goodwin S."/>
            <person name="Spatafora J."/>
            <person name="Crous P."/>
            <person name="Grigoriev I."/>
        </authorList>
    </citation>
    <scope>NUCLEOTIDE SEQUENCE</scope>
    <source>
        <strain evidence="1">CBS 122367</strain>
    </source>
</reference>
<accession>A0A6G1J381</accession>